<name>A0A8C3VM41_9CETA</name>
<dbReference type="Ensembl" id="ENSCWAT00000001739.1">
    <property type="protein sequence ID" value="ENSCWAP00000001581.1"/>
    <property type="gene ID" value="ENSCWAG00000001324.1"/>
</dbReference>
<dbReference type="PANTHER" id="PTHR15297">
    <property type="entry name" value="IMMUNOGLOBULIN SUPERFAMILY MEMBER 6"/>
    <property type="match status" value="1"/>
</dbReference>
<feature type="domain" description="Ig-like" evidence="3">
    <location>
        <begin position="45"/>
        <end position="117"/>
    </location>
</feature>
<evidence type="ECO:0000256" key="1">
    <source>
        <dbReference type="SAM" id="MobiDB-lite"/>
    </source>
</evidence>
<keyword evidence="2" id="KW-1133">Transmembrane helix</keyword>
<dbReference type="InterPro" id="IPR013106">
    <property type="entry name" value="Ig_V-set"/>
</dbReference>
<dbReference type="PROSITE" id="PS50835">
    <property type="entry name" value="IG_LIKE"/>
    <property type="match status" value="1"/>
</dbReference>
<dbReference type="AlphaFoldDB" id="A0A8C3VM41"/>
<dbReference type="Pfam" id="PF07686">
    <property type="entry name" value="V-set"/>
    <property type="match status" value="1"/>
</dbReference>
<dbReference type="InterPro" id="IPR039089">
    <property type="entry name" value="IGSF6"/>
</dbReference>
<dbReference type="Gene3D" id="2.60.40.10">
    <property type="entry name" value="Immunoglobulins"/>
    <property type="match status" value="1"/>
</dbReference>
<feature type="region of interest" description="Disordered" evidence="1">
    <location>
        <begin position="211"/>
        <end position="238"/>
    </location>
</feature>
<dbReference type="PANTHER" id="PTHR15297:SF2">
    <property type="entry name" value="IMMUNOGLOBULIN SUPERFAMILY MEMBER 6"/>
    <property type="match status" value="1"/>
</dbReference>
<dbReference type="InterPro" id="IPR013783">
    <property type="entry name" value="Ig-like_fold"/>
</dbReference>
<accession>A0A8C3VM41</accession>
<feature type="transmembrane region" description="Helical" evidence="2">
    <location>
        <begin position="153"/>
        <end position="176"/>
    </location>
</feature>
<reference evidence="4" key="2">
    <citation type="submission" date="2025-09" db="UniProtKB">
        <authorList>
            <consortium name="Ensembl"/>
        </authorList>
    </citation>
    <scope>IDENTIFICATION</scope>
</reference>
<dbReference type="InterPro" id="IPR036179">
    <property type="entry name" value="Ig-like_dom_sf"/>
</dbReference>
<dbReference type="InterPro" id="IPR007110">
    <property type="entry name" value="Ig-like_dom"/>
</dbReference>
<reference evidence="4" key="1">
    <citation type="submission" date="2025-08" db="UniProtKB">
        <authorList>
            <consortium name="Ensembl"/>
        </authorList>
    </citation>
    <scope>IDENTIFICATION</scope>
</reference>
<keyword evidence="2" id="KW-0812">Transmembrane</keyword>
<evidence type="ECO:0000256" key="2">
    <source>
        <dbReference type="SAM" id="Phobius"/>
    </source>
</evidence>
<sequence length="238" mass="25933">METVNGAKIILSLEINLVLFYIGAARGCTVSVAQPPSLQADPAQEAVTITCSFSTAGCPAGPPRSLWFRYGTGQPENLCPDGCRSETGKFTVATPAPKQVSLTVRSVARNDSGIYVCGIAFPGSWEPGAKQTGAGTVLAVTEMKVLSKEMQSLLVAILSLLSIYVIGVLVIFIVLTKSKSNTLRKKETEDSPKKKSARRIFQEIAQELYNKRSMETHQQSEKDDTYENRRAVPNYERP</sequence>
<evidence type="ECO:0000313" key="4">
    <source>
        <dbReference type="Ensembl" id="ENSCWAP00000001581.1"/>
    </source>
</evidence>
<protein>
    <submittedName>
        <fullName evidence="4">Immunoglobulin superfamily member 6</fullName>
    </submittedName>
</protein>
<keyword evidence="5" id="KW-1185">Reference proteome</keyword>
<gene>
    <name evidence="4" type="primary">IGSF6</name>
</gene>
<proteinExistence type="predicted"/>
<evidence type="ECO:0000313" key="5">
    <source>
        <dbReference type="Proteomes" id="UP000694540"/>
    </source>
</evidence>
<dbReference type="SUPFAM" id="SSF48726">
    <property type="entry name" value="Immunoglobulin"/>
    <property type="match status" value="1"/>
</dbReference>
<organism evidence="4 5">
    <name type="scientific">Catagonus wagneri</name>
    <name type="common">Chacoan peccary</name>
    <dbReference type="NCBI Taxonomy" id="51154"/>
    <lineage>
        <taxon>Eukaryota</taxon>
        <taxon>Metazoa</taxon>
        <taxon>Chordata</taxon>
        <taxon>Craniata</taxon>
        <taxon>Vertebrata</taxon>
        <taxon>Euteleostomi</taxon>
        <taxon>Mammalia</taxon>
        <taxon>Eutheria</taxon>
        <taxon>Laurasiatheria</taxon>
        <taxon>Artiodactyla</taxon>
        <taxon>Suina</taxon>
        <taxon>Tayassuidae</taxon>
        <taxon>Catagonus</taxon>
    </lineage>
</organism>
<dbReference type="GeneTree" id="ENSGT00390000014131"/>
<evidence type="ECO:0000259" key="3">
    <source>
        <dbReference type="PROSITE" id="PS50835"/>
    </source>
</evidence>
<dbReference type="SMART" id="SM00409">
    <property type="entry name" value="IG"/>
    <property type="match status" value="1"/>
</dbReference>
<dbReference type="InterPro" id="IPR003599">
    <property type="entry name" value="Ig_sub"/>
</dbReference>
<keyword evidence="2" id="KW-0472">Membrane</keyword>
<dbReference type="Proteomes" id="UP000694540">
    <property type="component" value="Unplaced"/>
</dbReference>